<dbReference type="EMBL" id="ASHM01146409">
    <property type="protein sequence ID" value="PNX62221.1"/>
    <property type="molecule type" value="Genomic_DNA"/>
</dbReference>
<reference evidence="1 2" key="1">
    <citation type="journal article" date="2014" name="Am. J. Bot.">
        <title>Genome assembly and annotation for red clover (Trifolium pratense; Fabaceae).</title>
        <authorList>
            <person name="Istvanek J."/>
            <person name="Jaros M."/>
            <person name="Krenek A."/>
            <person name="Repkova J."/>
        </authorList>
    </citation>
    <scope>NUCLEOTIDE SEQUENCE [LARGE SCALE GENOMIC DNA]</scope>
    <source>
        <strain evidence="2">cv. Tatra</strain>
        <tissue evidence="1">Young leaves</tissue>
    </source>
</reference>
<organism evidence="1 2">
    <name type="scientific">Trifolium pratense</name>
    <name type="common">Red clover</name>
    <dbReference type="NCBI Taxonomy" id="57577"/>
    <lineage>
        <taxon>Eukaryota</taxon>
        <taxon>Viridiplantae</taxon>
        <taxon>Streptophyta</taxon>
        <taxon>Embryophyta</taxon>
        <taxon>Tracheophyta</taxon>
        <taxon>Spermatophyta</taxon>
        <taxon>Magnoliopsida</taxon>
        <taxon>eudicotyledons</taxon>
        <taxon>Gunneridae</taxon>
        <taxon>Pentapetalae</taxon>
        <taxon>rosids</taxon>
        <taxon>fabids</taxon>
        <taxon>Fabales</taxon>
        <taxon>Fabaceae</taxon>
        <taxon>Papilionoideae</taxon>
        <taxon>50 kb inversion clade</taxon>
        <taxon>NPAAA clade</taxon>
        <taxon>Hologalegina</taxon>
        <taxon>IRL clade</taxon>
        <taxon>Trifolieae</taxon>
        <taxon>Trifolium</taxon>
    </lineage>
</organism>
<evidence type="ECO:0000313" key="1">
    <source>
        <dbReference type="EMBL" id="PNX62221.1"/>
    </source>
</evidence>
<gene>
    <name evidence="1" type="ORF">L195_g061047</name>
</gene>
<reference evidence="1 2" key="2">
    <citation type="journal article" date="2017" name="Front. Plant Sci.">
        <title>Gene Classification and Mining of Molecular Markers Useful in Red Clover (Trifolium pratense) Breeding.</title>
        <authorList>
            <person name="Istvanek J."/>
            <person name="Dluhosova J."/>
            <person name="Dluhos P."/>
            <person name="Patkova L."/>
            <person name="Nedelnik J."/>
            <person name="Repkova J."/>
        </authorList>
    </citation>
    <scope>NUCLEOTIDE SEQUENCE [LARGE SCALE GENOMIC DNA]</scope>
    <source>
        <strain evidence="2">cv. Tatra</strain>
        <tissue evidence="1">Young leaves</tissue>
    </source>
</reference>
<comment type="caution">
    <text evidence="1">The sequence shown here is derived from an EMBL/GenBank/DDBJ whole genome shotgun (WGS) entry which is preliminary data.</text>
</comment>
<evidence type="ECO:0000313" key="2">
    <source>
        <dbReference type="Proteomes" id="UP000236291"/>
    </source>
</evidence>
<dbReference type="Proteomes" id="UP000236291">
    <property type="component" value="Unassembled WGS sequence"/>
</dbReference>
<protein>
    <submittedName>
        <fullName evidence="1">Uncharacterized protein</fullName>
    </submittedName>
</protein>
<dbReference type="AlphaFoldDB" id="A0A2K3K7H0"/>
<sequence length="106" mass="12293">MADMDPASIRAAAYMERQAKARAEYECKAREDAERYGTVTFTVGNQIELEAARDSMLQNHLEAKRVQRIFINNKNKIVERNLMNNALDMANQYKYYLIFISDNPNP</sequence>
<name>A0A2K3K7H0_TRIPR</name>
<accession>A0A2K3K7H0</accession>
<proteinExistence type="predicted"/>